<protein>
    <recommendedName>
        <fullName evidence="2">HTH luxR-type domain-containing protein</fullName>
    </recommendedName>
</protein>
<dbReference type="SUPFAM" id="SSF46894">
    <property type="entry name" value="C-terminal effector domain of the bipartite response regulators"/>
    <property type="match status" value="1"/>
</dbReference>
<sequence>MREPPRITTREREVLGLVGSGPNDAGTEREPVIPHGTLKSRIARLLTTLGMRDRPQHVTIAHEAGASPTGPDPTAQSPARLESHPRTATTTDTPAQSKGPASTTAPMNTNQKQQPRALKNRTSFTSLPTSHAQYHGS</sequence>
<dbReference type="AlphaFoldDB" id="U2RJW1"/>
<dbReference type="EMBL" id="ACVN02000227">
    <property type="protein sequence ID" value="ERK53833.1"/>
    <property type="molecule type" value="Genomic_DNA"/>
</dbReference>
<comment type="caution">
    <text evidence="3">The sequence shown here is derived from an EMBL/GenBank/DDBJ whole genome shotgun (WGS) entry which is preliminary data.</text>
</comment>
<dbReference type="Gene3D" id="1.10.10.10">
    <property type="entry name" value="Winged helix-like DNA-binding domain superfamily/Winged helix DNA-binding domain"/>
    <property type="match status" value="1"/>
</dbReference>
<dbReference type="InterPro" id="IPR036388">
    <property type="entry name" value="WH-like_DNA-bd_sf"/>
</dbReference>
<organism evidence="3 4">
    <name type="scientific">Propionibacterium acidifaciens F0233</name>
    <dbReference type="NCBI Taxonomy" id="553198"/>
    <lineage>
        <taxon>Bacteria</taxon>
        <taxon>Bacillati</taxon>
        <taxon>Actinomycetota</taxon>
        <taxon>Actinomycetes</taxon>
        <taxon>Propionibacteriales</taxon>
        <taxon>Propionibacteriaceae</taxon>
        <taxon>Propionibacterium</taxon>
    </lineage>
</organism>
<dbReference type="InterPro" id="IPR000792">
    <property type="entry name" value="Tscrpt_reg_LuxR_C"/>
</dbReference>
<proteinExistence type="predicted"/>
<feature type="compositionally biased region" description="Polar residues" evidence="1">
    <location>
        <begin position="86"/>
        <end position="137"/>
    </location>
</feature>
<name>U2RJW1_9ACTN</name>
<evidence type="ECO:0000313" key="3">
    <source>
        <dbReference type="EMBL" id="ERK53833.1"/>
    </source>
</evidence>
<evidence type="ECO:0000259" key="2">
    <source>
        <dbReference type="SMART" id="SM00421"/>
    </source>
</evidence>
<feature type="region of interest" description="Disordered" evidence="1">
    <location>
        <begin position="1"/>
        <end position="137"/>
    </location>
</feature>
<evidence type="ECO:0000256" key="1">
    <source>
        <dbReference type="SAM" id="MobiDB-lite"/>
    </source>
</evidence>
<gene>
    <name evidence="3" type="ORF">HMPREF0682_1739</name>
</gene>
<evidence type="ECO:0000313" key="4">
    <source>
        <dbReference type="Proteomes" id="UP000017052"/>
    </source>
</evidence>
<dbReference type="GO" id="GO:0003677">
    <property type="term" value="F:DNA binding"/>
    <property type="evidence" value="ECO:0007669"/>
    <property type="project" value="InterPro"/>
</dbReference>
<dbReference type="Proteomes" id="UP000017052">
    <property type="component" value="Unassembled WGS sequence"/>
</dbReference>
<feature type="domain" description="HTH luxR-type" evidence="2">
    <location>
        <begin position="4"/>
        <end position="61"/>
    </location>
</feature>
<dbReference type="GO" id="GO:0006355">
    <property type="term" value="P:regulation of DNA-templated transcription"/>
    <property type="evidence" value="ECO:0007669"/>
    <property type="project" value="InterPro"/>
</dbReference>
<accession>U2RJW1</accession>
<dbReference type="InterPro" id="IPR016032">
    <property type="entry name" value="Sig_transdc_resp-reg_C-effctor"/>
</dbReference>
<dbReference type="SMART" id="SM00421">
    <property type="entry name" value="HTH_LUXR"/>
    <property type="match status" value="1"/>
</dbReference>
<reference evidence="3" key="1">
    <citation type="submission" date="2013-08" db="EMBL/GenBank/DDBJ databases">
        <authorList>
            <person name="Durkin A.S."/>
            <person name="Haft D.R."/>
            <person name="McCorrison J."/>
            <person name="Torralba M."/>
            <person name="Gillis M."/>
            <person name="Haft D.H."/>
            <person name="Methe B."/>
            <person name="Sutton G."/>
            <person name="Nelson K.E."/>
        </authorList>
    </citation>
    <scope>NUCLEOTIDE SEQUENCE [LARGE SCALE GENOMIC DNA]</scope>
    <source>
        <strain evidence="3">F0233</strain>
    </source>
</reference>
<keyword evidence="4" id="KW-1185">Reference proteome</keyword>
<feature type="compositionally biased region" description="Basic and acidic residues" evidence="1">
    <location>
        <begin position="1"/>
        <end position="14"/>
    </location>
</feature>